<dbReference type="GO" id="GO:0042351">
    <property type="term" value="P:'de novo' GDP-L-fucose biosynthetic process"/>
    <property type="evidence" value="ECO:0007669"/>
    <property type="project" value="UniProtKB-UniRule"/>
</dbReference>
<name>A3TUU7_PSEBH</name>
<organism evidence="7 8">
    <name type="scientific">Pseudooceanicola batsensis (strain ATCC BAA-863 / DSM 15984 / KCTC 12145 / HTCC2597)</name>
    <name type="common">Oceanicola batsensis</name>
    <dbReference type="NCBI Taxonomy" id="252305"/>
    <lineage>
        <taxon>Bacteria</taxon>
        <taxon>Pseudomonadati</taxon>
        <taxon>Pseudomonadota</taxon>
        <taxon>Alphaproteobacteria</taxon>
        <taxon>Rhodobacterales</taxon>
        <taxon>Paracoccaceae</taxon>
        <taxon>Pseudooceanicola</taxon>
    </lineage>
</organism>
<dbReference type="PANTHER" id="PTHR43238">
    <property type="entry name" value="GDP-L-FUCOSE SYNTHASE"/>
    <property type="match status" value="1"/>
</dbReference>
<dbReference type="GO" id="GO:0016853">
    <property type="term" value="F:isomerase activity"/>
    <property type="evidence" value="ECO:0007669"/>
    <property type="project" value="UniProtKB-KW"/>
</dbReference>
<evidence type="ECO:0000259" key="6">
    <source>
        <dbReference type="Pfam" id="PF01370"/>
    </source>
</evidence>
<evidence type="ECO:0000256" key="2">
    <source>
        <dbReference type="ARBA" id="ARBA00022857"/>
    </source>
</evidence>
<comment type="similarity">
    <text evidence="1 5">Belongs to the NAD(P)-dependent epimerase/dehydratase family. Fucose synthase subfamily.</text>
</comment>
<evidence type="ECO:0000256" key="1">
    <source>
        <dbReference type="ARBA" id="ARBA00005959"/>
    </source>
</evidence>
<dbReference type="OrthoDB" id="9811425at2"/>
<accession>A3TUU7</accession>
<dbReference type="HOGENOM" id="CLU_007383_18_0_5"/>
<feature type="binding site" evidence="5">
    <location>
        <position position="183"/>
    </location>
    <ligand>
        <name>substrate</name>
    </ligand>
</feature>
<dbReference type="Gene3D" id="3.40.50.720">
    <property type="entry name" value="NAD(P)-binding Rossmann-like Domain"/>
    <property type="match status" value="1"/>
</dbReference>
<dbReference type="Proteomes" id="UP000004318">
    <property type="component" value="Unassembled WGS sequence"/>
</dbReference>
<reference evidence="7 8" key="1">
    <citation type="journal article" date="2010" name="J. Bacteriol.">
        <title>Genome sequences of Oceanicola granulosus HTCC2516(T) and Oceanicola batsensis HTCC2597(TDelta).</title>
        <authorList>
            <person name="Thrash J.C."/>
            <person name="Cho J.C."/>
            <person name="Vergin K.L."/>
            <person name="Giovannoni S.J."/>
        </authorList>
    </citation>
    <scope>NUCLEOTIDE SEQUENCE [LARGE SCALE GENOMIC DNA]</scope>
    <source>
        <strain evidence="8">ATCC BAA-863 / DSM 15984 / KCTC 12145 / HTCC2597</strain>
    </source>
</reference>
<dbReference type="HAMAP" id="MF_00956">
    <property type="entry name" value="GDP_fucose_synth"/>
    <property type="match status" value="1"/>
</dbReference>
<proteinExistence type="inferred from homology"/>
<dbReference type="GO" id="GO:0070401">
    <property type="term" value="F:NADP+ binding"/>
    <property type="evidence" value="ECO:0007669"/>
    <property type="project" value="UniProtKB-UniRule"/>
</dbReference>
<dbReference type="eggNOG" id="COG0451">
    <property type="taxonomic scope" value="Bacteria"/>
</dbReference>
<evidence type="ECO:0000256" key="3">
    <source>
        <dbReference type="ARBA" id="ARBA00023002"/>
    </source>
</evidence>
<comment type="caution">
    <text evidence="5">Lacks conserved residue(s) required for the propagation of feature annotation.</text>
</comment>
<evidence type="ECO:0000256" key="4">
    <source>
        <dbReference type="ARBA" id="ARBA00023235"/>
    </source>
</evidence>
<dbReference type="PANTHER" id="PTHR43238:SF1">
    <property type="entry name" value="GDP-L-FUCOSE SYNTHASE"/>
    <property type="match status" value="1"/>
</dbReference>
<dbReference type="EMBL" id="AAMO01000002">
    <property type="protein sequence ID" value="EAQ04293.1"/>
    <property type="molecule type" value="Genomic_DNA"/>
</dbReference>
<sequence length="319" mass="34806">MKIYLAGHEGMAGAAILRQLRARDARVVTRTHAQLDLTNQLAVRQFMRSERPDVVILAAGRSGGIQENDRAPAEFLYENMMIEANVIHQAWAAGVRSLLLIAAASVYPKAAVQPMRETALLSGQLDQTLEPQAIARIAGMKMCEAYTRQHGTDFRCVVPASLYGPGDDFDAATASVLPGLIRRFDEAVRMRRDSVAIWGTGKVLREFLHVDDMASGALFVLDLDRADFDAATAPRARHLNIGSGTDLSIRDLARVVARVTGFSGRLTSDTTQPDGAPRRLLECTGLTRLGWRAAIPLEEGIRATYDWFLSSSDATARAS</sequence>
<dbReference type="EC" id="1.1.1.271" evidence="5"/>
<comment type="pathway">
    <text evidence="5">Nucleotide-sugar biosynthesis; GDP-L-fucose biosynthesis via de novo pathway; GDP-L-fucose from GDP-alpha-D-mannose: step 2/2.</text>
</comment>
<evidence type="ECO:0000313" key="8">
    <source>
        <dbReference type="Proteomes" id="UP000004318"/>
    </source>
</evidence>
<dbReference type="RefSeq" id="WP_009806047.1">
    <property type="nucleotide sequence ID" value="NZ_CH724131.1"/>
</dbReference>
<dbReference type="InterPro" id="IPR036291">
    <property type="entry name" value="NAD(P)-bd_dom_sf"/>
</dbReference>
<dbReference type="Pfam" id="PF01370">
    <property type="entry name" value="Epimerase"/>
    <property type="match status" value="1"/>
</dbReference>
<dbReference type="Gene3D" id="3.90.25.10">
    <property type="entry name" value="UDP-galactose 4-epimerase, domain 1"/>
    <property type="match status" value="1"/>
</dbReference>
<keyword evidence="8" id="KW-1185">Reference proteome</keyword>
<dbReference type="CDD" id="cd05239">
    <property type="entry name" value="GDP_FS_SDR_e"/>
    <property type="match status" value="1"/>
</dbReference>
<comment type="caution">
    <text evidence="7">The sequence shown here is derived from an EMBL/GenBank/DDBJ whole genome shotgun (WGS) entry which is preliminary data.</text>
</comment>
<evidence type="ECO:0000313" key="7">
    <source>
        <dbReference type="EMBL" id="EAQ04293.1"/>
    </source>
</evidence>
<dbReference type="SUPFAM" id="SSF51735">
    <property type="entry name" value="NAD(P)-binding Rossmann-fold domains"/>
    <property type="match status" value="1"/>
</dbReference>
<feature type="binding site" evidence="5">
    <location>
        <position position="198"/>
    </location>
    <ligand>
        <name>substrate</name>
    </ligand>
</feature>
<keyword evidence="2 5" id="KW-0521">NADP</keyword>
<feature type="binding site" evidence="5">
    <location>
        <position position="205"/>
    </location>
    <ligand>
        <name>substrate</name>
    </ligand>
</feature>
<evidence type="ECO:0000256" key="5">
    <source>
        <dbReference type="HAMAP-Rule" id="MF_00956"/>
    </source>
</evidence>
<comment type="function">
    <text evidence="5">Catalyzes the two-step NADP-dependent conversion of GDP-4-dehydro-6-deoxy-D-mannose to GDP-fucose, involving an epimerase and a reductase reaction.</text>
</comment>
<feature type="binding site" evidence="5">
    <location>
        <begin position="7"/>
        <end position="13"/>
    </location>
    <ligand>
        <name>NADP(+)</name>
        <dbReference type="ChEBI" id="CHEBI:58349"/>
    </ligand>
</feature>
<protein>
    <recommendedName>
        <fullName evidence="5">GDP-L-fucose synthase</fullName>
        <ecNumber evidence="5">1.1.1.271</ecNumber>
    </recommendedName>
    <alternativeName>
        <fullName evidence="5">GDP-4-keto-6-deoxy-D-mannose-3,5-epimerase-4-reductase</fullName>
    </alternativeName>
</protein>
<keyword evidence="3 5" id="KW-0560">Oxidoreductase</keyword>
<gene>
    <name evidence="5" type="primary">fcl</name>
    <name evidence="7" type="ORF">OB2597_09124</name>
</gene>
<feature type="domain" description="NAD-dependent epimerase/dehydratase" evidence="6">
    <location>
        <begin position="3"/>
        <end position="226"/>
    </location>
</feature>
<dbReference type="InterPro" id="IPR028614">
    <property type="entry name" value="GDP_fucose/colitose_synth"/>
</dbReference>
<feature type="binding site" evidence="5">
    <location>
        <position position="274"/>
    </location>
    <ligand>
        <name>substrate</name>
    </ligand>
</feature>
<keyword evidence="4 5" id="KW-0413">Isomerase</keyword>
<dbReference type="STRING" id="252305.OB2597_09124"/>
<keyword evidence="5" id="KW-0511">Multifunctional enzyme</keyword>
<dbReference type="GO" id="GO:0050577">
    <property type="term" value="F:GDP-L-fucose synthase activity"/>
    <property type="evidence" value="ECO:0007669"/>
    <property type="project" value="UniProtKB-UniRule"/>
</dbReference>
<dbReference type="InterPro" id="IPR001509">
    <property type="entry name" value="Epimerase_deHydtase"/>
</dbReference>
<dbReference type="AlphaFoldDB" id="A3TUU7"/>
<comment type="catalytic activity">
    <reaction evidence="5">
        <text>GDP-beta-L-fucose + NADP(+) = GDP-4-dehydro-alpha-D-rhamnose + NADPH + H(+)</text>
        <dbReference type="Rhea" id="RHEA:18885"/>
        <dbReference type="ChEBI" id="CHEBI:15378"/>
        <dbReference type="ChEBI" id="CHEBI:57273"/>
        <dbReference type="ChEBI" id="CHEBI:57783"/>
        <dbReference type="ChEBI" id="CHEBI:57964"/>
        <dbReference type="ChEBI" id="CHEBI:58349"/>
        <dbReference type="EC" id="1.1.1.271"/>
    </reaction>
</comment>
<dbReference type="UniPathway" id="UPA00128">
    <property type="reaction ID" value="UER00191"/>
</dbReference>